<protein>
    <submittedName>
        <fullName evidence="1">Uncharacterized protein</fullName>
    </submittedName>
</protein>
<gene>
    <name evidence="1" type="ORF">J4709_41350</name>
</gene>
<comment type="caution">
    <text evidence="1">The sequence shown here is derived from an EMBL/GenBank/DDBJ whole genome shotgun (WGS) entry which is preliminary data.</text>
</comment>
<dbReference type="EMBL" id="JAGEPF010000032">
    <property type="protein sequence ID" value="MBO2464036.1"/>
    <property type="molecule type" value="Genomic_DNA"/>
</dbReference>
<reference evidence="1 2" key="1">
    <citation type="submission" date="2021-03" db="EMBL/GenBank/DDBJ databases">
        <title>Actinomadura violae sp. nov., isolated from lichen in Thailand.</title>
        <authorList>
            <person name="Kanchanasin P."/>
            <person name="Saeng-In P."/>
            <person name="Phongsopitanun W."/>
            <person name="Yuki M."/>
            <person name="Kudo T."/>
            <person name="Ohkuma M."/>
            <person name="Tanasupawat S."/>
        </authorList>
    </citation>
    <scope>NUCLEOTIDE SEQUENCE [LARGE SCALE GENOMIC DNA]</scope>
    <source>
        <strain evidence="1 2">LCR2-06</strain>
    </source>
</reference>
<dbReference type="Proteomes" id="UP000680206">
    <property type="component" value="Unassembled WGS sequence"/>
</dbReference>
<accession>A0ABS3S4W3</accession>
<organism evidence="1 2">
    <name type="scientific">Actinomadura violacea</name>
    <dbReference type="NCBI Taxonomy" id="2819934"/>
    <lineage>
        <taxon>Bacteria</taxon>
        <taxon>Bacillati</taxon>
        <taxon>Actinomycetota</taxon>
        <taxon>Actinomycetes</taxon>
        <taxon>Streptosporangiales</taxon>
        <taxon>Thermomonosporaceae</taxon>
        <taxon>Actinomadura</taxon>
    </lineage>
</organism>
<name>A0ABS3S4W3_9ACTN</name>
<keyword evidence="2" id="KW-1185">Reference proteome</keyword>
<dbReference type="RefSeq" id="WP_208250253.1">
    <property type="nucleotide sequence ID" value="NZ_JAGEPF010000032.1"/>
</dbReference>
<proteinExistence type="predicted"/>
<evidence type="ECO:0000313" key="1">
    <source>
        <dbReference type="EMBL" id="MBO2464036.1"/>
    </source>
</evidence>
<sequence>MSTLLEIPGLVIPSAEPRAAQDIGWWVISWGLGVDSTAILLRLCELLDEIAAGTRQSLDEADSGTEVQPAFSADFDLDRLVVVTAMTGSEWPIHRTLAERFVLPRLARHGIRFVQVARSGPRKADGISILSDSRAPTELHMDGDYRLFDEMVTAGTIPQLGGARKCSQKAKGVPADEAIALVTGGGSYRQIMGYEVGESSRCAKDTGANTPNRTGVYPLVTWGWTREMCEIFIHSRTGVWWPKSACTFCVYSLANRAGRGRVLAGFAAEPALAWESLLMETVAQGLNPSQTLMAGEALYDLMERTPGQEEALRMFDARVEAGRWALVEVQRAVTGPGRATRKLTVHGEGSRDECSRVLVEAARRIGERVERAGRHSRLWLERRTAGVFPTAEHFLVVVPATVKSKTGPGFERAWLRATAATALPGGLQGVFELAG</sequence>
<evidence type="ECO:0000313" key="2">
    <source>
        <dbReference type="Proteomes" id="UP000680206"/>
    </source>
</evidence>